<keyword evidence="6" id="KW-0677">Repeat</keyword>
<evidence type="ECO:0000256" key="6">
    <source>
        <dbReference type="ARBA" id="ARBA00022737"/>
    </source>
</evidence>
<dbReference type="InterPro" id="IPR001031">
    <property type="entry name" value="Thioesterase"/>
</dbReference>
<keyword evidence="5" id="KW-0436">Ligase</keyword>
<dbReference type="Proteomes" id="UP000812277">
    <property type="component" value="Unassembled WGS sequence"/>
</dbReference>
<dbReference type="InterPro" id="IPR010071">
    <property type="entry name" value="AA_adenyl_dom"/>
</dbReference>
<keyword evidence="8" id="KW-0511">Multifunctional enzyme</keyword>
<dbReference type="SUPFAM" id="SSF56801">
    <property type="entry name" value="Acetyl-CoA synthetase-like"/>
    <property type="match status" value="3"/>
</dbReference>
<dbReference type="CDD" id="cd19543">
    <property type="entry name" value="DCL_NRPS"/>
    <property type="match status" value="1"/>
</dbReference>
<dbReference type="Gene3D" id="1.10.287.490">
    <property type="entry name" value="Helix hairpin bin"/>
    <property type="match status" value="1"/>
</dbReference>
<reference evidence="10 11" key="1">
    <citation type="submission" date="2021-07" db="EMBL/GenBank/DDBJ databases">
        <title>Paenibacillus radiodurans sp. nov., isolated from the southeastern edge of Tengger Desert.</title>
        <authorList>
            <person name="Zhang G."/>
        </authorList>
    </citation>
    <scope>NUCLEOTIDE SEQUENCE [LARGE SCALE GENOMIC DNA]</scope>
    <source>
        <strain evidence="10 11">DT7-4</strain>
    </source>
</reference>
<dbReference type="InterPro" id="IPR010060">
    <property type="entry name" value="NRPS_synth"/>
</dbReference>
<dbReference type="SMART" id="SM00824">
    <property type="entry name" value="PKS_TE"/>
    <property type="match status" value="1"/>
</dbReference>
<dbReference type="Gene3D" id="3.40.50.980">
    <property type="match status" value="4"/>
</dbReference>
<dbReference type="NCBIfam" id="TIGR01720">
    <property type="entry name" value="NRPS-para261"/>
    <property type="match status" value="1"/>
</dbReference>
<dbReference type="InterPro" id="IPR006162">
    <property type="entry name" value="Ppantetheine_attach_site"/>
</dbReference>
<evidence type="ECO:0000256" key="3">
    <source>
        <dbReference type="ARBA" id="ARBA00022450"/>
    </source>
</evidence>
<dbReference type="InterPro" id="IPR001242">
    <property type="entry name" value="Condensation_dom"/>
</dbReference>
<dbReference type="Gene3D" id="3.30.559.10">
    <property type="entry name" value="Chloramphenicol acetyltransferase-like domain"/>
    <property type="match status" value="3"/>
</dbReference>
<dbReference type="InterPro" id="IPR009081">
    <property type="entry name" value="PP-bd_ACP"/>
</dbReference>
<dbReference type="NCBIfam" id="NF003417">
    <property type="entry name" value="PRK04813.1"/>
    <property type="match status" value="3"/>
</dbReference>
<evidence type="ECO:0000256" key="4">
    <source>
        <dbReference type="ARBA" id="ARBA00022553"/>
    </source>
</evidence>
<dbReference type="InterPro" id="IPR020845">
    <property type="entry name" value="AMP-binding_CS"/>
</dbReference>
<dbReference type="Pfam" id="PF13193">
    <property type="entry name" value="AMP-binding_C"/>
    <property type="match status" value="3"/>
</dbReference>
<dbReference type="CDD" id="cd05930">
    <property type="entry name" value="A_NRPS"/>
    <property type="match status" value="2"/>
</dbReference>
<sequence length="3647" mass="411367">MVFVYDRETLNDRDYWSNKINAIEGTVFTPDFSAANPRKNSLSSIRLACSEELHFSIQKICKNSDYLLHAFIIAIVKVCVYKYTGQTSLVIGTPTYRSDQEGKSATILPVSTELRSEESFKTLVRNVRQTLIEAYEHDRFPLSQLMNTEEDPRWPDITVLVNTVHDREIRSPFEQNLLISVSPQDSGLEITVDYNSELYHQETVSLIAEHLIQLMTGAVSSELDIPVSNLTLLSESGRKQQENWNETDRPFMDGMTIHRLFENRAEQHPDRIAIRFEQQSLTYKQLNDKASRVAAELIRQGVGRNRVIAIAAKRSLEMMVGILGIMKAGGAYLPIDPSLPAERIQYMLQNSQTMVLLLQNEAICEAIPFDGNRIILDSSNTDADSEDSSVVLPENAPSDLAYVIYTSGSTGQPKGVMVEHVSLMNRLEWMQNEYRLLETDVILHKTPFVFDVSVWELFLWIIGGASVVMLQPEGEKLPDVIIREIEAKQVNIIHFVPSMFHAFLDYVDSLKDRSALASLKRIFTSGEALGLHHVQKFDERLGQPFGTRLINLYGPTEATIDVTYYDCTGGLTDRTVPIGKPIQNTKIHILDPDGHPQPVGVSGELCISGMGLARGYMNRTDLTAEKFIDRPVRLPDAERIYKTGDLAKWRSDGNIEYLGRIDQQVKIRGYRIELAEIEFVLQSHEAVKEAIVIKLSSDEATESLCAYYTSESEVHADMLRAHMANRIPEYMIPVYFVRLNQLPLTVSGKIDRKALPAPDNSKEDEYVAPSTALEEHLVSIWSSVLGKKRIGVTDNFFKLGGDSIKGIQVCARLNNIGYKLEMKTLFRYATIADVTPHIQQIDEQIDQGPVTGELPLLPMQEWFFEQQFVQMNHWNQAVMLYKESGYDENIVKGVFDGILEHHDGLRSVYFKDSEGSYRGQIKAVEQPLYTFETIAFIGLDGIELAQAIETEANRLQASIDLNEGPLVKLGLFKTDRGDHLLIAIHHLAVDGVSWRIIFEDFSGGYKLLEEGSPLQFPLKTHSVQEWGNSLREYATSAEFAGEATYWAEVERTVIDPLPRDYVLSKSRIADSAMVELQLGEEETELLLTQVNSAYFTEIGDILLAALGRAVQGWTGSSKIAVTMEGHGREPIITGININRTVGWFTSQYPVVLDIPYNSDLSYQIKKVKETLRAIPQKGAGYGIMRYLSGEGTAELGRLDPEISFNYLGQFDQDTEDTDIQMSPFPSGSTMNENSKRKAALDINGMVSGGRLSVSINYNGKEYEEATISLLASSFLKNLQDIIVHCVNRTEAECTPSDIFYSGVSLESLIDMQQKWSKEGRIQDIYPLTPLQNGMYFYSVYDQGSDAYFEQTCFDLDGDFDVTLFEKSLNKVVERHEVFRAVYDTETLDKPLQLIMQTRLYSIDYEDISEAEDQEAYMASVKKKDREKGFRIGNERLMRVTVLKRNDASHYVIWSFHHILMDGWCISRVADELFGIYDGYRSGQEPILQTAHSYRLFIEWLDRQNEENAKIYWQQYLEGLDERTELPYKKISSGFEKYDANESTLVLDTRLTEKLVRLAADQQVTMNIVIQTAWGLLLQNYNRSRDVVFGTVVSGRPPEVTGIEEMIGLFINTIPVRINVGEGVRFSEALKINQAAALSSAQYDFYPLYEIQANSSLRQQLFDHILIFENIPTEAAMESGNDRDEADGQKKLGIRNVAIFEQTNYDLNVIVVPGPQYSLQFKYNANLYSGIGIEQMKRHLLQIITFIADCVESPIQEIAIVGDEESNELIYRHNVTDVDYPREETVFTLFERQAASEPDRIAASNKDAHLTYRELNERANQLARLLKRKGCSRGHHVAVMAEHSFELLIGLLAVMKAGAAYIPIDPDHPAERVTAMLKESGASLFLMQSFMNAANIGAEIIYLDDQSIYEGESDNIASGCSGADLAYIMFTSGTTGLPKGSMITHQGLSNYIWWAKKVYVPDGGDFPLYSSIAFDLTVTSIFVPLISGRTVVIYNEPDKVMSIRRIVEDNKCDIIKLTPTHLSLLLDCNCNGSRVRRLIVGGENLSADLAGKIYKKFNGNIQIYNEYGPTETVVGCMIHLYDADAEQRASVPIGTPADNVSIYLLDEGLRPVPYLVPGEMYIGGDGVSNGYLNRAELTEEKFIANPYRPGERMYRTGDLARRQLDGTVEYLGRIDHQVKIRGYRIELGEIEAQLLKVEGVKEAAVLAWEEALEAYLCAYVVTEKELVAAELRAALIEKLPGYMVPSYFVHLERLPLTSNGKLDRKALPAPEGSDVARAAYEAPATELEKKLAELWQQVLGVERVGRQDHFFELGGHSLKATTLVAQLHKALHVNVPLRTVFQSPRLAELAEAIGGMEKTDYASIEPVANSDYYAVSSAQKRMYILNQLEEGQISYNMPSMYRVSGELDLVRAEEAFRRLITRHESLRTSFEIVDGEPVQRVQEGVELHLKVQEAADEEELQRQAESFVRPFDLAQAPLLRAEVVRVTSEDHLLLFDMHHIISDGLSTELMIGEWMRLYAGESLSELRIQYRDYAAWQRKLASSEAMRKQEAYWLETFAGELPVLELATDYARPAVQRFEGEAVGFGVEKETLEGLKRLAQETGATLYMVLLAAYTTLLHRYTGQEDIVVGTPIAGRPHADLEKLIGMFVGTLALRTSPSGEKTFREYVEEVKEKTLEAFENQDYPFEELVEKLDVRKDLSRNPLFDTMFVMQSRSGGETRQASGMEEAAAGEERLGFAPYGTGSTAAKFDLTLRATEETESLVLLFQYSIALFHNETIQKMADHFIELLKAVSIDPDVRMHKIELWNERELNSLMNDFNGTQRAYPGACTIHQLFEEQVMRTPNGIAVVDHEKRLTYSELNERANRLAHFLRGRGIRPGKVVALLMEPSIDLVSGMLAILKSGGTFLPLDPELPSERRAYMLELSNAELILTQRAYEVDENLLGKVVCMEQCPTSGLSDSTPSSEVGYEHNAYIIYTSGTTGQPKGVPIRHRSLINYSCWFAGQTGLTYNDKTVLVSSYSFDLGYTSLFPALISGCEVHLMRKERYMDPVYFWSYVGETELTYVKLAPSLFQNLVREPQHIRRCGNHCLRWIVLGGEPIKLEDIGRYRRFYAETRFMNHYGPTETTIGCIAHSIEPDDWQHFNSKPVIGRPIANTKALIVGSSNQLQPVGAVGELWIGGDGLSEGYLGDSELTKMRFVNSEIMFGKFYRTGDLGRYLSDGTIQLVGRKDDQVKIRGYRVELAEIEKQLLAAPGVRKAAVIPLNNENGELGLCAYVLLQDSGSIGLLRQHLQKRLPHYMIPSYLIELETFPLLANGKLDRKGLPMLDRSLVSQVSFVEPRNRLETELSEIWKKVLGITKVGVNDNFFELGGHSLKLMEVIHLVYERLGVELPFRTLYEHQSVESLAHVVRDNEYAKHASNYITKFNNNGRKNLFCFPPLVGYGVRYKQLAVHLDGTAVVYALDFIDEENPVAQYADLLIKTQPEGAMILFGYSIGGNLAFEVGQELEKRGRIVSDIIMLDSVKSVRKREEFDEHIEEEIAYFLGGADEEYADILESESVRNQVSHKMRSYILYRNDLINEGKVNAKLHCIVAEQPELEDEDSAINQWDDSSNAGYVQYEGSGSHQDMLQADHLKNNANIVNYILNKIIN</sequence>
<dbReference type="SMART" id="SM00823">
    <property type="entry name" value="PKS_PP"/>
    <property type="match status" value="3"/>
</dbReference>
<dbReference type="SUPFAM" id="SSF52777">
    <property type="entry name" value="CoA-dependent acyltransferases"/>
    <property type="match status" value="7"/>
</dbReference>
<dbReference type="InterPro" id="IPR000873">
    <property type="entry name" value="AMP-dep_synth/lig_dom"/>
</dbReference>
<evidence type="ECO:0000256" key="7">
    <source>
        <dbReference type="ARBA" id="ARBA00023194"/>
    </source>
</evidence>
<dbReference type="Pfam" id="PF00975">
    <property type="entry name" value="Thioesterase"/>
    <property type="match status" value="1"/>
</dbReference>
<dbReference type="CDD" id="cd19534">
    <property type="entry name" value="E_NRPS"/>
    <property type="match status" value="1"/>
</dbReference>
<comment type="cofactor">
    <cofactor evidence="1">
        <name>pantetheine 4'-phosphate</name>
        <dbReference type="ChEBI" id="CHEBI:47942"/>
    </cofactor>
</comment>
<keyword evidence="4" id="KW-0597">Phosphoprotein</keyword>
<dbReference type="Gene3D" id="3.40.50.1820">
    <property type="entry name" value="alpha/beta hydrolase"/>
    <property type="match status" value="1"/>
</dbReference>
<comment type="similarity">
    <text evidence="2">Belongs to the ATP-dependent AMP-binding enzyme family.</text>
</comment>
<keyword evidence="7" id="KW-0045">Antibiotic biosynthesis</keyword>
<evidence type="ECO:0000256" key="2">
    <source>
        <dbReference type="ARBA" id="ARBA00006432"/>
    </source>
</evidence>
<evidence type="ECO:0000313" key="11">
    <source>
        <dbReference type="Proteomes" id="UP000812277"/>
    </source>
</evidence>
<gene>
    <name evidence="10" type="ORF">K0T92_18050</name>
</gene>
<evidence type="ECO:0000256" key="1">
    <source>
        <dbReference type="ARBA" id="ARBA00001957"/>
    </source>
</evidence>
<dbReference type="Pfam" id="PF00550">
    <property type="entry name" value="PP-binding"/>
    <property type="match status" value="3"/>
</dbReference>
<dbReference type="InterPro" id="IPR025110">
    <property type="entry name" value="AMP-bd_C"/>
</dbReference>
<dbReference type="InterPro" id="IPR020806">
    <property type="entry name" value="PKS_PP-bd"/>
</dbReference>
<dbReference type="Pfam" id="PF00668">
    <property type="entry name" value="Condensation"/>
    <property type="match status" value="4"/>
</dbReference>
<dbReference type="PROSITE" id="PS50075">
    <property type="entry name" value="CARRIER"/>
    <property type="match status" value="3"/>
</dbReference>
<dbReference type="Gene3D" id="2.30.38.10">
    <property type="entry name" value="Luciferase, Domain 3"/>
    <property type="match status" value="2"/>
</dbReference>
<keyword evidence="11" id="KW-1185">Reference proteome</keyword>
<protein>
    <submittedName>
        <fullName evidence="10">Amino acid adenylation domain-containing protein</fullName>
    </submittedName>
</protein>
<dbReference type="Pfam" id="PF00501">
    <property type="entry name" value="AMP-binding"/>
    <property type="match status" value="3"/>
</dbReference>
<dbReference type="PANTHER" id="PTHR45527:SF1">
    <property type="entry name" value="FATTY ACID SYNTHASE"/>
    <property type="match status" value="1"/>
</dbReference>
<dbReference type="Gene3D" id="3.30.300.30">
    <property type="match status" value="3"/>
</dbReference>
<feature type="domain" description="Carrier" evidence="9">
    <location>
        <begin position="2281"/>
        <end position="2356"/>
    </location>
</feature>
<organism evidence="10 11">
    <name type="scientific">Paenibacillus oenotherae</name>
    <dbReference type="NCBI Taxonomy" id="1435645"/>
    <lineage>
        <taxon>Bacteria</taxon>
        <taxon>Bacillati</taxon>
        <taxon>Bacillota</taxon>
        <taxon>Bacilli</taxon>
        <taxon>Bacillales</taxon>
        <taxon>Paenibacillaceae</taxon>
        <taxon>Paenibacillus</taxon>
    </lineage>
</organism>
<dbReference type="RefSeq" id="WP_219873879.1">
    <property type="nucleotide sequence ID" value="NZ_JAHZIJ010000015.1"/>
</dbReference>
<dbReference type="InterPro" id="IPR023213">
    <property type="entry name" value="CAT-like_dom_sf"/>
</dbReference>
<dbReference type="InterPro" id="IPR036736">
    <property type="entry name" value="ACP-like_sf"/>
</dbReference>
<evidence type="ECO:0000256" key="8">
    <source>
        <dbReference type="ARBA" id="ARBA00023268"/>
    </source>
</evidence>
<feature type="domain" description="Carrier" evidence="9">
    <location>
        <begin position="3336"/>
        <end position="3411"/>
    </location>
</feature>
<accession>A0ABS7D9S9</accession>
<dbReference type="PANTHER" id="PTHR45527">
    <property type="entry name" value="NONRIBOSOMAL PEPTIDE SYNTHETASE"/>
    <property type="match status" value="1"/>
</dbReference>
<dbReference type="InterPro" id="IPR042099">
    <property type="entry name" value="ANL_N_sf"/>
</dbReference>
<dbReference type="PROSITE" id="PS00455">
    <property type="entry name" value="AMP_BINDING"/>
    <property type="match status" value="3"/>
</dbReference>
<dbReference type="PROSITE" id="PS00012">
    <property type="entry name" value="PHOSPHOPANTETHEINE"/>
    <property type="match status" value="3"/>
</dbReference>
<dbReference type="CDD" id="cd19531">
    <property type="entry name" value="LCL_NRPS-like"/>
    <property type="match status" value="1"/>
</dbReference>
<dbReference type="Gene3D" id="3.40.50.12780">
    <property type="entry name" value="N-terminal domain of ligase-like"/>
    <property type="match status" value="1"/>
</dbReference>
<dbReference type="EMBL" id="JAHZIJ010000015">
    <property type="protein sequence ID" value="MBW7476625.1"/>
    <property type="molecule type" value="Genomic_DNA"/>
</dbReference>
<dbReference type="NCBIfam" id="TIGR01733">
    <property type="entry name" value="AA-adenyl-dom"/>
    <property type="match status" value="3"/>
</dbReference>
<dbReference type="InterPro" id="IPR029058">
    <property type="entry name" value="AB_hydrolase_fold"/>
</dbReference>
<evidence type="ECO:0000313" key="10">
    <source>
        <dbReference type="EMBL" id="MBW7476625.1"/>
    </source>
</evidence>
<dbReference type="InterPro" id="IPR045851">
    <property type="entry name" value="AMP-bd_C_sf"/>
</dbReference>
<dbReference type="InterPro" id="IPR020802">
    <property type="entry name" value="TesA-like"/>
</dbReference>
<proteinExistence type="inferred from homology"/>
<dbReference type="SUPFAM" id="SSF53474">
    <property type="entry name" value="alpha/beta-Hydrolases"/>
    <property type="match status" value="1"/>
</dbReference>
<dbReference type="Gene3D" id="1.10.1200.10">
    <property type="entry name" value="ACP-like"/>
    <property type="match status" value="3"/>
</dbReference>
<evidence type="ECO:0000259" key="9">
    <source>
        <dbReference type="PROSITE" id="PS50075"/>
    </source>
</evidence>
<feature type="domain" description="Carrier" evidence="9">
    <location>
        <begin position="768"/>
        <end position="842"/>
    </location>
</feature>
<evidence type="ECO:0000256" key="5">
    <source>
        <dbReference type="ARBA" id="ARBA00022598"/>
    </source>
</evidence>
<comment type="caution">
    <text evidence="10">The sequence shown here is derived from an EMBL/GenBank/DDBJ whole genome shotgun (WGS) entry which is preliminary data.</text>
</comment>
<name>A0ABS7D9S9_9BACL</name>
<keyword evidence="3" id="KW-0596">Phosphopantetheine</keyword>
<dbReference type="SUPFAM" id="SSF47336">
    <property type="entry name" value="ACP-like"/>
    <property type="match status" value="3"/>
</dbReference>
<dbReference type="Gene3D" id="3.30.559.30">
    <property type="entry name" value="Nonribosomal peptide synthetase, condensation domain"/>
    <property type="match status" value="4"/>
</dbReference>